<accession>A0A2D0KM35</accession>
<dbReference type="RefSeq" id="WP_099125522.1">
    <property type="nucleotide sequence ID" value="NZ_CAWNRH010000103.1"/>
</dbReference>
<evidence type="ECO:0000313" key="1">
    <source>
        <dbReference type="EMBL" id="PHM64466.1"/>
    </source>
</evidence>
<proteinExistence type="predicted"/>
<organism evidence="1 2">
    <name type="scientific">Xenorhabdus stockiae</name>
    <dbReference type="NCBI Taxonomy" id="351614"/>
    <lineage>
        <taxon>Bacteria</taxon>
        <taxon>Pseudomonadati</taxon>
        <taxon>Pseudomonadota</taxon>
        <taxon>Gammaproteobacteria</taxon>
        <taxon>Enterobacterales</taxon>
        <taxon>Morganellaceae</taxon>
        <taxon>Xenorhabdus</taxon>
    </lineage>
</organism>
<evidence type="ECO:0008006" key="3">
    <source>
        <dbReference type="Google" id="ProtNLM"/>
    </source>
</evidence>
<dbReference type="EMBL" id="NJAJ01000029">
    <property type="protein sequence ID" value="PHM64466.1"/>
    <property type="molecule type" value="Genomic_DNA"/>
</dbReference>
<keyword evidence="2" id="KW-1185">Reference proteome</keyword>
<gene>
    <name evidence="1" type="ORF">Xsto_03001</name>
</gene>
<comment type="caution">
    <text evidence="1">The sequence shown here is derived from an EMBL/GenBank/DDBJ whole genome shotgun (WGS) entry which is preliminary data.</text>
</comment>
<protein>
    <recommendedName>
        <fullName evidence="3">Apea-like HEPN domain-containing protein</fullName>
    </recommendedName>
</protein>
<sequence>MSKNKKKPNKDQEELLNNFNNSANLTLSLLLSLYLIEILRKPKLNEFTIKKSLSEHPSVLGEIYNEHFDVLYQENVKSVLEKNDLKSDFISELIEKIDGDNFKYDESILNDVLNALEIDIKDEYKNKITTCCNIHDGITNILGNILDFLDEYQETMFETLELIESVNSKNKEKVLYMTYSFFVRTLVSYVEECKKDLTKEIVNLSHIKLIRLISSKHNINTDKEIHSEVKKISKQGFGSLIEFLKEYVDFSLKKSPEIYNKYKKEINTIKKFTEYRNIITHNFKPNNEDFKFIIDNWRLCLNFYSDIILEYTIRDGFNIFYNTLFDEAKECAKDEHLMLERVIPLARSHL</sequence>
<reference evidence="1 2" key="1">
    <citation type="journal article" date="2017" name="Nat. Microbiol.">
        <title>Natural product diversity associated with the nematode symbionts Photorhabdus and Xenorhabdus.</title>
        <authorList>
            <person name="Tobias N.J."/>
            <person name="Wolff H."/>
            <person name="Djahanschiri B."/>
            <person name="Grundmann F."/>
            <person name="Kronenwerth M."/>
            <person name="Shi Y.M."/>
            <person name="Simonyi S."/>
            <person name="Grun P."/>
            <person name="Shapiro-Ilan D."/>
            <person name="Pidot S.J."/>
            <person name="Stinear T.P."/>
            <person name="Ebersberger I."/>
            <person name="Bode H.B."/>
        </authorList>
    </citation>
    <scope>NUCLEOTIDE SEQUENCE [LARGE SCALE GENOMIC DNA]</scope>
    <source>
        <strain evidence="1 2">DSM 17904</strain>
    </source>
</reference>
<dbReference type="Proteomes" id="UP000222366">
    <property type="component" value="Unassembled WGS sequence"/>
</dbReference>
<name>A0A2D0KM35_9GAMM</name>
<evidence type="ECO:0000313" key="2">
    <source>
        <dbReference type="Proteomes" id="UP000222366"/>
    </source>
</evidence>
<dbReference type="AlphaFoldDB" id="A0A2D0KM35"/>